<dbReference type="GO" id="GO:0004674">
    <property type="term" value="F:protein serine/threonine kinase activity"/>
    <property type="evidence" value="ECO:0007669"/>
    <property type="project" value="UniProtKB-KW"/>
</dbReference>
<sequence length="1810" mass="200434">MRISSWPAYWPRSPRQRSPPSVSRVFFPGGGWASGAVLFADDEHPPGYGLRMQSLLRNVCRAGSRGAAARLLEVAAPVATHPGATQPPAAIKHLSPYGFSRPIWGQIISLDGAPATPGFCAKVLMTTKCLSTVGNAEVASDEDDSSTPAVEHPPRIKFKRPDKTARHIMNILNKEAVDKVRSEREIPDVQPGCIIQMRLQVPENKRRESTLKGIVIGRRNAGINTTFRLRRLVAGVGVESVFPLYSPNIKEIKILDRKKDLAEELHEEILLRLPADPVVLFRASAVSRQWSGLMSTTRFRSRFFHHHDYQAPPVQSFVVNTRVRDCLRGDFFSARFVPGDPYHHLRAEHRGRLAVDVRHGRVLLVDAPSRQNLQIWEPLTGALGGPVPLPVPPPRFWGAAVACAIPACDHINCDGGAFRVVFLDLDAHQHAFRVHEYDSASGSWSDSAYGPASPPHGFETGPPVLIGDVVFFLINEAVTSRAYILQYNGLDGDFSIIQLPQGGVAAISPPVMPLVHLPPTFESDLVLLTLTADGGLGLAAFAAESISFWAMGMGAGDGLWSEIGTVDVRDLSEVDSAASIDLDPTSVMNCGMTFAFGTGITLLGTWDSWFSIEMKTGAIKKLDHNNDEGWPEQVLLFLSLYTPGVHKAWAKGNGGLKRELSVLNDANCNAISAQSFALCQLASATENFRDDFFIGEGRFGRVYRGRLDSTGQVVAIRQLNRDWNQGDNEFLVDVLKLSLLHHENLVNLVGYCADGGQRLLVYEYMALGSLEGHLHDLPPNKEPLDWNTRMKIAAGAAKGLECLHDKAQPPVIYREFKSSNILLGEAFHPKLSDFGLATLAPAGDKSHISTHVMVTNGYCAPEYAMTGQPTAQSDVYSFGVVLLELISGRRAIDNDRPAAEQYLVPWSRSLLKDVRRLPEIADSRLEGRFPMRGLYQALALASLCIKSEAASGRKSPTSWPLFPALRTRFTTAQAALATGHRTKTRPSPPREHQGPGDQGPALMDDLVGEILLRLPPDEPEHLFRAALVCKPWLRILCDPSFRRRYSVFHGAPPLLSLLHMRQVMEGDPPARFASTTSMPDFPHPGSDGRRTRPLDCRHGRVLIHMLRDEDQRQRVHYLVWDPITGDRHAVPSPNIEYLIYSAAVFCAVDGCDHLDCHGSPFRVVFVATLENRDNICACVYSSETAAWSTPVCLDEDSQSYVQHMREGLVEDRSDYTPYLQPRRGTLIGDAVYFTIRYGNTIIKYDWRENSLSMIDLPSRDAYNIALMATQNGSLGFACIQDSSLYTWSREVNSEGAAEWVQCRVIELETAKTQNGSLGFSCIQDSNLYTWSREVNSEGAAVWVQCRMNELETVMSVTNPSHEPHKPFVVGFAEGVDVIFVSTSAGLFTVKLNSAGQVKKIDEPGVYFSVLPYMSFYTPDRGRLMSLLILIILPKKCISVYDAGLLPVQQFKHIWCEPSCATLMDDLVGEILLRLPPDEPEHLFRAALVCKLWLRILCNPSFRRRYSVFHGAPPLLGILHKHQVVEGDPPARFASTTSMPDFPHPGSDGRRTRPLDCRHGRVLIHMLEDESVDYLIWDPITGDCHAVPEPDIPWLIYSAAVFCAVDRCDHLDCHGGPFRVVFAATHDYKDNIFASAYSSETGAWNAPASLDTSSESYVQRMREGRAVPSRGTLLRDAVYFTLRFGNTIIKYDWSKNSLSMIDPPSRDVYNIALMATENSSLGFACIQGSSLYNRSREVNSHGAAEWVQCRVIDLETVMPFTNTIHKPFVVGFAEGVDAIFVSTGAGLFTVKLSSRQVKKIDEPGVYFSVLP</sequence>
<protein>
    <recommendedName>
        <fullName evidence="14">Protein kinase domain-containing protein</fullName>
    </recommendedName>
</protein>
<dbReference type="SUPFAM" id="SSF81383">
    <property type="entry name" value="F-box domain"/>
    <property type="match status" value="3"/>
</dbReference>
<dbReference type="SUPFAM" id="SSF50104">
    <property type="entry name" value="Translation proteins SH3-like domain"/>
    <property type="match status" value="1"/>
</dbReference>
<accession>A0AAQ3SVY6</accession>
<dbReference type="Pfam" id="PF07714">
    <property type="entry name" value="PK_Tyr_Ser-Thr"/>
    <property type="match status" value="1"/>
</dbReference>
<dbReference type="Gene3D" id="1.10.510.10">
    <property type="entry name" value="Transferase(Phosphotransferase) domain 1"/>
    <property type="match status" value="1"/>
</dbReference>
<keyword evidence="8" id="KW-0418">Kinase</keyword>
<dbReference type="GO" id="GO:0005524">
    <property type="term" value="F:ATP binding"/>
    <property type="evidence" value="ECO:0007669"/>
    <property type="project" value="UniProtKB-KW"/>
</dbReference>
<evidence type="ECO:0000256" key="3">
    <source>
        <dbReference type="ARBA" id="ARBA00008684"/>
    </source>
</evidence>
<evidence type="ECO:0000256" key="8">
    <source>
        <dbReference type="ARBA" id="ARBA00022777"/>
    </source>
</evidence>
<dbReference type="FunFam" id="2.30.30.790:FF:000003">
    <property type="entry name" value="50S ribosomal protein L19, chloroplastic"/>
    <property type="match status" value="1"/>
</dbReference>
<evidence type="ECO:0000256" key="1">
    <source>
        <dbReference type="ARBA" id="ARBA00004236"/>
    </source>
</evidence>
<evidence type="ECO:0000313" key="15">
    <source>
        <dbReference type="EMBL" id="WVZ61733.1"/>
    </source>
</evidence>
<evidence type="ECO:0000256" key="5">
    <source>
        <dbReference type="ARBA" id="ARBA00022527"/>
    </source>
</evidence>
<keyword evidence="10" id="KW-0689">Ribosomal protein</keyword>
<dbReference type="GO" id="GO:0005840">
    <property type="term" value="C:ribosome"/>
    <property type="evidence" value="ECO:0007669"/>
    <property type="project" value="UniProtKB-KW"/>
</dbReference>
<dbReference type="InterPro" id="IPR001857">
    <property type="entry name" value="Ribosomal_bL19"/>
</dbReference>
<dbReference type="InterPro" id="IPR036047">
    <property type="entry name" value="F-box-like_dom_sf"/>
</dbReference>
<dbReference type="InterPro" id="IPR011009">
    <property type="entry name" value="Kinase-like_dom_sf"/>
</dbReference>
<comment type="similarity">
    <text evidence="2">Belongs to the bacterial ribosomal protein bL19 family.</text>
</comment>
<dbReference type="InterPro" id="IPR001810">
    <property type="entry name" value="F-box_dom"/>
</dbReference>
<dbReference type="Proteomes" id="UP001341281">
    <property type="component" value="Chromosome 03"/>
</dbReference>
<keyword evidence="5" id="KW-0723">Serine/threonine-protein kinase</keyword>
<evidence type="ECO:0000256" key="4">
    <source>
        <dbReference type="ARBA" id="ARBA00022475"/>
    </source>
</evidence>
<dbReference type="Gene3D" id="2.30.30.790">
    <property type="match status" value="1"/>
</dbReference>
<dbReference type="FunFam" id="1.10.510.10:FF:000032">
    <property type="entry name" value="Serine/threonine-protein kinase PBS1"/>
    <property type="match status" value="1"/>
</dbReference>
<dbReference type="GO" id="GO:1990904">
    <property type="term" value="C:ribonucleoprotein complex"/>
    <property type="evidence" value="ECO:0007669"/>
    <property type="project" value="UniProtKB-KW"/>
</dbReference>
<keyword evidence="11" id="KW-0472">Membrane</keyword>
<dbReference type="GO" id="GO:0003735">
    <property type="term" value="F:structural constituent of ribosome"/>
    <property type="evidence" value="ECO:0007669"/>
    <property type="project" value="InterPro"/>
</dbReference>
<evidence type="ECO:0000256" key="2">
    <source>
        <dbReference type="ARBA" id="ARBA00005781"/>
    </source>
</evidence>
<evidence type="ECO:0000256" key="7">
    <source>
        <dbReference type="ARBA" id="ARBA00022741"/>
    </source>
</evidence>
<evidence type="ECO:0000313" key="16">
    <source>
        <dbReference type="Proteomes" id="UP001341281"/>
    </source>
</evidence>
<keyword evidence="16" id="KW-1185">Reference proteome</keyword>
<dbReference type="Gene3D" id="3.30.200.20">
    <property type="entry name" value="Phosphorylase Kinase, domain 1"/>
    <property type="match status" value="1"/>
</dbReference>
<dbReference type="InterPro" id="IPR000719">
    <property type="entry name" value="Prot_kinase_dom"/>
</dbReference>
<keyword evidence="4" id="KW-1003">Cell membrane</keyword>
<dbReference type="SUPFAM" id="SSF56112">
    <property type="entry name" value="Protein kinase-like (PK-like)"/>
    <property type="match status" value="1"/>
</dbReference>
<evidence type="ECO:0000256" key="6">
    <source>
        <dbReference type="ARBA" id="ARBA00022679"/>
    </source>
</evidence>
<evidence type="ECO:0000256" key="13">
    <source>
        <dbReference type="SAM" id="MobiDB-lite"/>
    </source>
</evidence>
<feature type="region of interest" description="Disordered" evidence="13">
    <location>
        <begin position="976"/>
        <end position="1002"/>
    </location>
</feature>
<dbReference type="PANTHER" id="PTHR32133">
    <property type="entry name" value="OS07G0120400 PROTEIN"/>
    <property type="match status" value="1"/>
</dbReference>
<evidence type="ECO:0000256" key="11">
    <source>
        <dbReference type="ARBA" id="ARBA00023136"/>
    </source>
</evidence>
<keyword evidence="6" id="KW-0808">Transferase</keyword>
<name>A0AAQ3SVY6_PASNO</name>
<dbReference type="PRINTS" id="PR00061">
    <property type="entry name" value="RIBOSOMALL19"/>
</dbReference>
<keyword evidence="9" id="KW-0067">ATP-binding</keyword>
<dbReference type="SMART" id="SM00256">
    <property type="entry name" value="FBOX"/>
    <property type="match status" value="3"/>
</dbReference>
<evidence type="ECO:0000256" key="12">
    <source>
        <dbReference type="ARBA" id="ARBA00023274"/>
    </source>
</evidence>
<keyword evidence="12" id="KW-0687">Ribonucleoprotein</keyword>
<comment type="subcellular location">
    <subcellularLocation>
        <location evidence="1">Cell membrane</location>
    </subcellularLocation>
</comment>
<dbReference type="PROSITE" id="PS50011">
    <property type="entry name" value="PROTEIN_KINASE_DOM"/>
    <property type="match status" value="1"/>
</dbReference>
<dbReference type="Pfam" id="PF01245">
    <property type="entry name" value="Ribosomal_L19"/>
    <property type="match status" value="1"/>
</dbReference>
<evidence type="ECO:0000259" key="14">
    <source>
        <dbReference type="PROSITE" id="PS50011"/>
    </source>
</evidence>
<proteinExistence type="inferred from homology"/>
<dbReference type="InterPro" id="IPR008991">
    <property type="entry name" value="Translation_prot_SH3-like_sf"/>
</dbReference>
<evidence type="ECO:0000256" key="9">
    <source>
        <dbReference type="ARBA" id="ARBA00022840"/>
    </source>
</evidence>
<dbReference type="InterPro" id="IPR038657">
    <property type="entry name" value="Ribosomal_bL19_sf"/>
</dbReference>
<dbReference type="GO" id="GO:0005886">
    <property type="term" value="C:plasma membrane"/>
    <property type="evidence" value="ECO:0007669"/>
    <property type="project" value="UniProtKB-SubCell"/>
</dbReference>
<comment type="similarity">
    <text evidence="3">Belongs to the protein kinase superfamily. Ser/Thr protein kinase family.</text>
</comment>
<dbReference type="Pfam" id="PF00646">
    <property type="entry name" value="F-box"/>
    <property type="match status" value="2"/>
</dbReference>
<feature type="domain" description="Protein kinase" evidence="14">
    <location>
        <begin position="688"/>
        <end position="1033"/>
    </location>
</feature>
<gene>
    <name evidence="15" type="ORF">U9M48_011560</name>
</gene>
<dbReference type="InterPro" id="IPR001245">
    <property type="entry name" value="Ser-Thr/Tyr_kinase_cat_dom"/>
</dbReference>
<dbReference type="EMBL" id="CP144747">
    <property type="protein sequence ID" value="WVZ61733.1"/>
    <property type="molecule type" value="Genomic_DNA"/>
</dbReference>
<reference evidence="15 16" key="1">
    <citation type="submission" date="2024-02" db="EMBL/GenBank/DDBJ databases">
        <title>High-quality chromosome-scale genome assembly of Pensacola bahiagrass (Paspalum notatum Flugge var. saurae).</title>
        <authorList>
            <person name="Vega J.M."/>
            <person name="Podio M."/>
            <person name="Orjuela J."/>
            <person name="Siena L.A."/>
            <person name="Pessino S.C."/>
            <person name="Combes M.C."/>
            <person name="Mariac C."/>
            <person name="Albertini E."/>
            <person name="Pupilli F."/>
            <person name="Ortiz J.P.A."/>
            <person name="Leblanc O."/>
        </authorList>
    </citation>
    <scope>NUCLEOTIDE SEQUENCE [LARGE SCALE GENOMIC DNA]</scope>
    <source>
        <strain evidence="15">R1</strain>
        <tissue evidence="15">Leaf</tissue>
    </source>
</reference>
<organism evidence="15 16">
    <name type="scientific">Paspalum notatum var. saurae</name>
    <dbReference type="NCBI Taxonomy" id="547442"/>
    <lineage>
        <taxon>Eukaryota</taxon>
        <taxon>Viridiplantae</taxon>
        <taxon>Streptophyta</taxon>
        <taxon>Embryophyta</taxon>
        <taxon>Tracheophyta</taxon>
        <taxon>Spermatophyta</taxon>
        <taxon>Magnoliopsida</taxon>
        <taxon>Liliopsida</taxon>
        <taxon>Poales</taxon>
        <taxon>Poaceae</taxon>
        <taxon>PACMAD clade</taxon>
        <taxon>Panicoideae</taxon>
        <taxon>Andropogonodae</taxon>
        <taxon>Paspaleae</taxon>
        <taxon>Paspalinae</taxon>
        <taxon>Paspalum</taxon>
    </lineage>
</organism>
<dbReference type="GO" id="GO:0006412">
    <property type="term" value="P:translation"/>
    <property type="evidence" value="ECO:0007669"/>
    <property type="project" value="InterPro"/>
</dbReference>
<keyword evidence="7" id="KW-0547">Nucleotide-binding</keyword>
<evidence type="ECO:0000256" key="10">
    <source>
        <dbReference type="ARBA" id="ARBA00022980"/>
    </source>
</evidence>